<evidence type="ECO:0000259" key="2">
    <source>
        <dbReference type="Pfam" id="PF24883"/>
    </source>
</evidence>
<feature type="domain" description="Nephrocystin 3-like N-terminal" evidence="2">
    <location>
        <begin position="437"/>
        <end position="555"/>
    </location>
</feature>
<sequence length="733" mass="82297">MSRYSPIAPSSLTADQHKAYDEASEICSSVFGDKFLYKNEDGAFIGPFAPLLFTPTLVDPFFKLVVELGKLPGLAGSAREVAILATGSRFQSKYELYAHERVAAFTSLTAAQIGSVKSGKKPFGDNALDEQGNVAFDVAIELSHKQGPMTEANWKRAEHAFGKEGTAALIQYVGLEIGMPTSSKDLWAAALEKLTKSDRQQLAFYDGQDRLDILSDLQVLTESAKEQCINKRWQFSRRSRNGENIVLRDIFNKMVIWINMSKQIGDTVVQYDPGHAALPWAGVRFILQVAVGDIVKFDFVVEGAESISRMIGRYAIFEDTYLRPRSFFDQSSPKRIFRSVFVTEDEFASIARKMDLEQSNVDRWAAILDGENQNNFSNSLEALSVGHSERHAELMELVRTIDGPIIRMSSQLNGVEDHLDNSKRYEILRFEAGNSPPPVYFYCSRNAAEPERYDPAAIISSVVRQLSCAEPGLPLLPPVIEKYERKGQGFSSRGLQIEESCELITNLVKLYSMTTIVIDALDECDPEKREMLLDGIESLLQNSSLGLVKVFLSSRDDQDIVCTLRDYPHLDLVSSRNSGDIEVFVREETDKLIKKRRLLRNSHAKEALKVLIIDAVSRGADGMFRWASLQLEMLCTMKLDQDVRARLGRLPPKLEQLYLEAYENNLLKYPGEVGQSIISNIMKWLLCAQRQMKSSEFCTAVAMYTVPTEELTKEHVLDLCHNFVGSTTVFGCI</sequence>
<dbReference type="Proteomes" id="UP000593566">
    <property type="component" value="Unassembled WGS sequence"/>
</dbReference>
<protein>
    <recommendedName>
        <fullName evidence="2">Nephrocystin 3-like N-terminal domain-containing protein</fullName>
    </recommendedName>
</protein>
<dbReference type="PANTHER" id="PTHR10039:SF16">
    <property type="entry name" value="GPI INOSITOL-DEACYLASE"/>
    <property type="match status" value="1"/>
</dbReference>
<dbReference type="InterPro" id="IPR029032">
    <property type="entry name" value="AhpD-like"/>
</dbReference>
<dbReference type="Pfam" id="PF24883">
    <property type="entry name" value="NPHP3_N"/>
    <property type="match status" value="1"/>
</dbReference>
<keyword evidence="4" id="KW-1185">Reference proteome</keyword>
<proteinExistence type="predicted"/>
<dbReference type="PANTHER" id="PTHR10039">
    <property type="entry name" value="AMELOGENIN"/>
    <property type="match status" value="1"/>
</dbReference>
<dbReference type="EMBL" id="JACCJB010000002">
    <property type="protein sequence ID" value="KAF6229971.1"/>
    <property type="molecule type" value="Genomic_DNA"/>
</dbReference>
<keyword evidence="1" id="KW-0677">Repeat</keyword>
<organism evidence="3 4">
    <name type="scientific">Letharia lupina</name>
    <dbReference type="NCBI Taxonomy" id="560253"/>
    <lineage>
        <taxon>Eukaryota</taxon>
        <taxon>Fungi</taxon>
        <taxon>Dikarya</taxon>
        <taxon>Ascomycota</taxon>
        <taxon>Pezizomycotina</taxon>
        <taxon>Lecanoromycetes</taxon>
        <taxon>OSLEUM clade</taxon>
        <taxon>Lecanoromycetidae</taxon>
        <taxon>Lecanorales</taxon>
        <taxon>Lecanorineae</taxon>
        <taxon>Parmeliaceae</taxon>
        <taxon>Letharia</taxon>
    </lineage>
</organism>
<gene>
    <name evidence="3" type="ORF">HO133_004309</name>
</gene>
<dbReference type="Gene3D" id="1.20.1290.10">
    <property type="entry name" value="AhpD-like"/>
    <property type="match status" value="1"/>
</dbReference>
<dbReference type="RefSeq" id="XP_037157228.1">
    <property type="nucleotide sequence ID" value="XM_037295227.1"/>
</dbReference>
<reference evidence="3 4" key="1">
    <citation type="journal article" date="2020" name="Genomics">
        <title>Complete, high-quality genomes from long-read metagenomic sequencing of two wolf lichen thalli reveals enigmatic genome architecture.</title>
        <authorList>
            <person name="McKenzie S.K."/>
            <person name="Walston R.F."/>
            <person name="Allen J.L."/>
        </authorList>
    </citation>
    <scope>NUCLEOTIDE SEQUENCE [LARGE SCALE GENOMIC DNA]</scope>
    <source>
        <strain evidence="3">WasteWater1</strain>
    </source>
</reference>
<dbReference type="AlphaFoldDB" id="A0A8H6FK38"/>
<dbReference type="InterPro" id="IPR056884">
    <property type="entry name" value="NPHP3-like_N"/>
</dbReference>
<comment type="caution">
    <text evidence="3">The sequence shown here is derived from an EMBL/GenBank/DDBJ whole genome shotgun (WGS) entry which is preliminary data.</text>
</comment>
<evidence type="ECO:0000313" key="3">
    <source>
        <dbReference type="EMBL" id="KAF6229971.1"/>
    </source>
</evidence>
<accession>A0A8H6FK38</accession>
<evidence type="ECO:0000256" key="1">
    <source>
        <dbReference type="ARBA" id="ARBA00022737"/>
    </source>
</evidence>
<dbReference type="GeneID" id="59332717"/>
<dbReference type="SUPFAM" id="SSF69118">
    <property type="entry name" value="AhpD-like"/>
    <property type="match status" value="1"/>
</dbReference>
<evidence type="ECO:0000313" key="4">
    <source>
        <dbReference type="Proteomes" id="UP000593566"/>
    </source>
</evidence>
<name>A0A8H6FK38_9LECA</name>